<comment type="similarity">
    <text evidence="2">Belongs to the amino acid-polyamine-organocation (APC) superfamily. Spore germination protein (SGP) (TC 2.A.3.9) family.</text>
</comment>
<keyword evidence="6 8" id="KW-1133">Transmembrane helix</keyword>
<feature type="transmembrane region" description="Helical" evidence="8">
    <location>
        <begin position="143"/>
        <end position="161"/>
    </location>
</feature>
<keyword evidence="4" id="KW-0309">Germination</keyword>
<feature type="transmembrane region" description="Helical" evidence="8">
    <location>
        <begin position="328"/>
        <end position="347"/>
    </location>
</feature>
<name>A0ABU6N7E7_9BACI</name>
<feature type="transmembrane region" description="Helical" evidence="8">
    <location>
        <begin position="299"/>
        <end position="316"/>
    </location>
</feature>
<evidence type="ECO:0000256" key="8">
    <source>
        <dbReference type="SAM" id="Phobius"/>
    </source>
</evidence>
<feature type="transmembrane region" description="Helical" evidence="8">
    <location>
        <begin position="181"/>
        <end position="201"/>
    </location>
</feature>
<gene>
    <name evidence="9" type="ORF">P4447_06720</name>
</gene>
<accession>A0ABU6N7E7</accession>
<feature type="transmembrane region" description="Helical" evidence="8">
    <location>
        <begin position="12"/>
        <end position="34"/>
    </location>
</feature>
<proteinExistence type="inferred from homology"/>
<keyword evidence="3" id="KW-0813">Transport</keyword>
<dbReference type="PANTHER" id="PTHR34975:SF2">
    <property type="entry name" value="SPORE GERMINATION PROTEIN A2"/>
    <property type="match status" value="1"/>
</dbReference>
<dbReference type="Proteomes" id="UP001330749">
    <property type="component" value="Unassembled WGS sequence"/>
</dbReference>
<sequence>MNKKVIQSTHIYILIIMSTGFMVHVLLHPVVLTSSRRDSWVSIIGSIVPFIIWTLIIYFVYKKFENKDIFALLHSINPFIKYGICIFFAAYFFMTAFITFNYTFNFLKVNYAYDLPNFFIVLPLLLVCFFASYKGIRVISTMAFLLLPAVSMFGVLVAIGNMKYKDYTLLLPIFENGYKDFFRGIIYTCSSFFEIIYFLFLVPFMKDRIKAKWLLFTSIVIFILALGPLVGGIAEFGAEEARNFTVPAFSEWKLVTVGIHITRLDFLAVFQWLSGAFIRVSLSLFIAKQLFSNKEKNKWVLPILYVLLMVSVLIPWDFDSFYYFLYRIYFPVSMVFLFISLGLFLLLSRIKGSASQE</sequence>
<feature type="transmembrane region" description="Helical" evidence="8">
    <location>
        <begin position="266"/>
        <end position="287"/>
    </location>
</feature>
<feature type="transmembrane region" description="Helical" evidence="8">
    <location>
        <begin position="40"/>
        <end position="61"/>
    </location>
</feature>
<evidence type="ECO:0000256" key="1">
    <source>
        <dbReference type="ARBA" id="ARBA00004141"/>
    </source>
</evidence>
<evidence type="ECO:0000256" key="6">
    <source>
        <dbReference type="ARBA" id="ARBA00022989"/>
    </source>
</evidence>
<comment type="caution">
    <text evidence="9">The sequence shown here is derived from an EMBL/GenBank/DDBJ whole genome shotgun (WGS) entry which is preliminary data.</text>
</comment>
<protein>
    <submittedName>
        <fullName evidence="9">Endospore germination permease</fullName>
    </submittedName>
</protein>
<feature type="transmembrane region" description="Helical" evidence="8">
    <location>
        <begin position="116"/>
        <end position="136"/>
    </location>
</feature>
<feature type="transmembrane region" description="Helical" evidence="8">
    <location>
        <begin position="213"/>
        <end position="234"/>
    </location>
</feature>
<feature type="transmembrane region" description="Helical" evidence="8">
    <location>
        <begin position="82"/>
        <end position="104"/>
    </location>
</feature>
<reference evidence="9 10" key="1">
    <citation type="submission" date="2023-03" db="EMBL/GenBank/DDBJ databases">
        <title>Bacillus Genome Sequencing.</title>
        <authorList>
            <person name="Dunlap C."/>
        </authorList>
    </citation>
    <scope>NUCLEOTIDE SEQUENCE [LARGE SCALE GENOMIC DNA]</scope>
    <source>
        <strain evidence="9 10">B-14544</strain>
    </source>
</reference>
<dbReference type="InterPro" id="IPR004761">
    <property type="entry name" value="Spore_GerAB"/>
</dbReference>
<comment type="subcellular location">
    <subcellularLocation>
        <location evidence="1">Membrane</location>
        <topology evidence="1">Multi-pass membrane protein</topology>
    </subcellularLocation>
</comment>
<evidence type="ECO:0000256" key="7">
    <source>
        <dbReference type="ARBA" id="ARBA00023136"/>
    </source>
</evidence>
<evidence type="ECO:0000256" key="3">
    <source>
        <dbReference type="ARBA" id="ARBA00022448"/>
    </source>
</evidence>
<evidence type="ECO:0000313" key="10">
    <source>
        <dbReference type="Proteomes" id="UP001330749"/>
    </source>
</evidence>
<evidence type="ECO:0000256" key="4">
    <source>
        <dbReference type="ARBA" id="ARBA00022544"/>
    </source>
</evidence>
<evidence type="ECO:0000256" key="2">
    <source>
        <dbReference type="ARBA" id="ARBA00007998"/>
    </source>
</evidence>
<dbReference type="PANTHER" id="PTHR34975">
    <property type="entry name" value="SPORE GERMINATION PROTEIN A2"/>
    <property type="match status" value="1"/>
</dbReference>
<evidence type="ECO:0000256" key="5">
    <source>
        <dbReference type="ARBA" id="ARBA00022692"/>
    </source>
</evidence>
<dbReference type="NCBIfam" id="TIGR00912">
    <property type="entry name" value="2A0309"/>
    <property type="match status" value="1"/>
</dbReference>
<dbReference type="EMBL" id="JARMQG010000080">
    <property type="protein sequence ID" value="MED3562146.1"/>
    <property type="molecule type" value="Genomic_DNA"/>
</dbReference>
<keyword evidence="7 8" id="KW-0472">Membrane</keyword>
<evidence type="ECO:0000313" key="9">
    <source>
        <dbReference type="EMBL" id="MED3562146.1"/>
    </source>
</evidence>
<keyword evidence="10" id="KW-1185">Reference proteome</keyword>
<organism evidence="9 10">
    <name type="scientific">Bacillus xiapuensis</name>
    <dbReference type="NCBI Taxonomy" id="2014075"/>
    <lineage>
        <taxon>Bacteria</taxon>
        <taxon>Bacillati</taxon>
        <taxon>Bacillota</taxon>
        <taxon>Bacilli</taxon>
        <taxon>Bacillales</taxon>
        <taxon>Bacillaceae</taxon>
        <taxon>Bacillus</taxon>
    </lineage>
</organism>
<keyword evidence="5 8" id="KW-0812">Transmembrane</keyword>
<dbReference type="Pfam" id="PF03845">
    <property type="entry name" value="Spore_permease"/>
    <property type="match status" value="1"/>
</dbReference>
<dbReference type="RefSeq" id="WP_327967052.1">
    <property type="nucleotide sequence ID" value="NZ_JARMQG010000080.1"/>
</dbReference>